<dbReference type="PANTHER" id="PTHR30146:SF147">
    <property type="entry name" value="HTH-TYPE TRANSCRIPTIONAL REGULATOR DEGA"/>
    <property type="match status" value="1"/>
</dbReference>
<dbReference type="InterPro" id="IPR028082">
    <property type="entry name" value="Peripla_BP_I"/>
</dbReference>
<dbReference type="RefSeq" id="WP_434481624.1">
    <property type="nucleotide sequence ID" value="NZ_BSSQ01000003.1"/>
</dbReference>
<dbReference type="PRINTS" id="PR00036">
    <property type="entry name" value="HTHLACI"/>
</dbReference>
<dbReference type="Pfam" id="PF00356">
    <property type="entry name" value="LacI"/>
    <property type="match status" value="1"/>
</dbReference>
<dbReference type="EMBL" id="BSSQ01000003">
    <property type="protein sequence ID" value="GLX66559.1"/>
    <property type="molecule type" value="Genomic_DNA"/>
</dbReference>
<evidence type="ECO:0000259" key="4">
    <source>
        <dbReference type="PROSITE" id="PS50932"/>
    </source>
</evidence>
<dbReference type="SUPFAM" id="SSF47413">
    <property type="entry name" value="lambda repressor-like DNA-binding domains"/>
    <property type="match status" value="1"/>
</dbReference>
<name>A0ABQ6G6I0_9BACL</name>
<dbReference type="Pfam" id="PF00532">
    <property type="entry name" value="Peripla_BP_1"/>
    <property type="match status" value="1"/>
</dbReference>
<dbReference type="Gene3D" id="1.10.260.40">
    <property type="entry name" value="lambda repressor-like DNA-binding domains"/>
    <property type="match status" value="1"/>
</dbReference>
<dbReference type="PANTHER" id="PTHR30146">
    <property type="entry name" value="LACI-RELATED TRANSCRIPTIONAL REPRESSOR"/>
    <property type="match status" value="1"/>
</dbReference>
<keyword evidence="1" id="KW-0805">Transcription regulation</keyword>
<dbReference type="PROSITE" id="PS50932">
    <property type="entry name" value="HTH_LACI_2"/>
    <property type="match status" value="1"/>
</dbReference>
<protein>
    <submittedName>
        <fullName evidence="5">HTH-type transcriptional regulator DegA</fullName>
    </submittedName>
</protein>
<evidence type="ECO:0000256" key="2">
    <source>
        <dbReference type="ARBA" id="ARBA00023125"/>
    </source>
</evidence>
<sequence>MMKATIYDVAKAAGVSIATVSLVINGKGKISEERRNEIKQIMMQMGYKPSMIASALTGKKTYALGLLVPDISNPFFAEIARAVEDEGQRHGYSVFICSTDNKDEKVERYAELLQQKNVDGVIIGTGLKDLSVLDPLLKANIPVTLLARELPSVEVPSVVVDDYKGGSAAAEHLIMLGHRNLAVLAEQDSISSSRERVRGFRATAEQAGLPLDPAFVLSTSIKEAKAKASELFQSGNRPTAIFCCNDLLAIGALQAAKELGVRIPEECSIVGFDDTVLASVTDPPLTTIAQPIEQLGQTALQLLVRQIGKPGESPERVVLPPSLTIRKSTAMRASI</sequence>
<dbReference type="SMART" id="SM00354">
    <property type="entry name" value="HTH_LACI"/>
    <property type="match status" value="1"/>
</dbReference>
<dbReference type="CDD" id="cd06267">
    <property type="entry name" value="PBP1_LacI_sugar_binding-like"/>
    <property type="match status" value="1"/>
</dbReference>
<dbReference type="Gene3D" id="3.40.50.2300">
    <property type="match status" value="2"/>
</dbReference>
<keyword evidence="6" id="KW-1185">Reference proteome</keyword>
<evidence type="ECO:0000256" key="1">
    <source>
        <dbReference type="ARBA" id="ARBA00023015"/>
    </source>
</evidence>
<dbReference type="PROSITE" id="PS00356">
    <property type="entry name" value="HTH_LACI_1"/>
    <property type="match status" value="1"/>
</dbReference>
<evidence type="ECO:0000313" key="5">
    <source>
        <dbReference type="EMBL" id="GLX66559.1"/>
    </source>
</evidence>
<dbReference type="Proteomes" id="UP001157114">
    <property type="component" value="Unassembled WGS sequence"/>
</dbReference>
<dbReference type="CDD" id="cd01392">
    <property type="entry name" value="HTH_LacI"/>
    <property type="match status" value="1"/>
</dbReference>
<organism evidence="5 6">
    <name type="scientific">Paenibacillus glycanilyticus</name>
    <dbReference type="NCBI Taxonomy" id="126569"/>
    <lineage>
        <taxon>Bacteria</taxon>
        <taxon>Bacillati</taxon>
        <taxon>Bacillota</taxon>
        <taxon>Bacilli</taxon>
        <taxon>Bacillales</taxon>
        <taxon>Paenibacillaceae</taxon>
        <taxon>Paenibacillus</taxon>
    </lineage>
</organism>
<dbReference type="InterPro" id="IPR010982">
    <property type="entry name" value="Lambda_DNA-bd_dom_sf"/>
</dbReference>
<dbReference type="SUPFAM" id="SSF53822">
    <property type="entry name" value="Periplasmic binding protein-like I"/>
    <property type="match status" value="1"/>
</dbReference>
<evidence type="ECO:0000256" key="3">
    <source>
        <dbReference type="ARBA" id="ARBA00023163"/>
    </source>
</evidence>
<keyword evidence="2" id="KW-0238">DNA-binding</keyword>
<comment type="caution">
    <text evidence="5">The sequence shown here is derived from an EMBL/GenBank/DDBJ whole genome shotgun (WGS) entry which is preliminary data.</text>
</comment>
<evidence type="ECO:0000313" key="6">
    <source>
        <dbReference type="Proteomes" id="UP001157114"/>
    </source>
</evidence>
<feature type="domain" description="HTH lacI-type" evidence="4">
    <location>
        <begin position="4"/>
        <end position="58"/>
    </location>
</feature>
<dbReference type="InterPro" id="IPR001761">
    <property type="entry name" value="Peripla_BP/Lac1_sug-bd_dom"/>
</dbReference>
<gene>
    <name evidence="5" type="primary">degA</name>
    <name evidence="5" type="ORF">MU1_09030</name>
</gene>
<dbReference type="InterPro" id="IPR000843">
    <property type="entry name" value="HTH_LacI"/>
</dbReference>
<keyword evidence="3" id="KW-0804">Transcription</keyword>
<accession>A0ABQ6G6I0</accession>
<reference evidence="5 6" key="1">
    <citation type="submission" date="2023-03" db="EMBL/GenBank/DDBJ databases">
        <title>Draft genome sequence of the bacteria which degrade cell wall of Tricholomamatutake.</title>
        <authorList>
            <person name="Konishi Y."/>
            <person name="Fukuta Y."/>
            <person name="Shirasaka N."/>
        </authorList>
    </citation>
    <scope>NUCLEOTIDE SEQUENCE [LARGE SCALE GENOMIC DNA]</scope>
    <source>
        <strain evidence="6">mu1</strain>
    </source>
</reference>
<proteinExistence type="predicted"/>